<dbReference type="InterPro" id="IPR044053">
    <property type="entry name" value="AsaB-like"/>
</dbReference>
<protein>
    <submittedName>
        <fullName evidence="2">Uncharacterized protein</fullName>
    </submittedName>
</protein>
<dbReference type="AlphaFoldDB" id="A0A7S3PVN6"/>
<evidence type="ECO:0000256" key="1">
    <source>
        <dbReference type="ARBA" id="ARBA00023604"/>
    </source>
</evidence>
<evidence type="ECO:0000313" key="2">
    <source>
        <dbReference type="EMBL" id="CAE0457145.1"/>
    </source>
</evidence>
<dbReference type="GO" id="GO:0016491">
    <property type="term" value="F:oxidoreductase activity"/>
    <property type="evidence" value="ECO:0007669"/>
    <property type="project" value="InterPro"/>
</dbReference>
<sequence length="360" mass="40520">MATSCWPTMHTPKEGVTERYSSLSSTDGNISISAVPAVMNYLTSDVEIVHCHRNLAGSDNELVGAAWNPTETQISNARKKEMNLKHNGFELKKHPISEKAIDFFDQDDVVENYYPLCEELLTEALMVSDIGSDEAPIKNFVVKVFDHNVRSSKSNERKLKNSSGSVVQTPVAVVHGDYTRVSAPRRIQDLSLTPKRNDVFRTGTNENGERLPLLDPELVKEATSGKLRYAFINVWRNIRKEEPVRQFPLACVDASSVTFDELRTFQIHYADRVGENYFACSSGTDNSRQHEWFYYPQMSIDEVLLLKQWDSEGGIANGSSCDKGGTSTFSIHSAFLDCTCQDDEADRESIEVRCVVIWDE</sequence>
<accession>A0A7S3PVN6</accession>
<dbReference type="PANTHER" id="PTHR34598:SF3">
    <property type="entry name" value="OXIDOREDUCTASE AN1597"/>
    <property type="match status" value="1"/>
</dbReference>
<organism evidence="2">
    <name type="scientific">Chaetoceros debilis</name>
    <dbReference type="NCBI Taxonomy" id="122233"/>
    <lineage>
        <taxon>Eukaryota</taxon>
        <taxon>Sar</taxon>
        <taxon>Stramenopiles</taxon>
        <taxon>Ochrophyta</taxon>
        <taxon>Bacillariophyta</taxon>
        <taxon>Coscinodiscophyceae</taxon>
        <taxon>Chaetocerotophycidae</taxon>
        <taxon>Chaetocerotales</taxon>
        <taxon>Chaetocerotaceae</taxon>
        <taxon>Chaetoceros</taxon>
    </lineage>
</organism>
<dbReference type="PANTHER" id="PTHR34598">
    <property type="entry name" value="BLL6449 PROTEIN"/>
    <property type="match status" value="1"/>
</dbReference>
<name>A0A7S3PVN6_9STRA</name>
<gene>
    <name evidence="2" type="ORF">CDEB00056_LOCUS1986</name>
</gene>
<dbReference type="NCBIfam" id="NF041278">
    <property type="entry name" value="CmcJ_NvfI_EfuI"/>
    <property type="match status" value="1"/>
</dbReference>
<reference evidence="2" key="1">
    <citation type="submission" date="2021-01" db="EMBL/GenBank/DDBJ databases">
        <authorList>
            <person name="Corre E."/>
            <person name="Pelletier E."/>
            <person name="Niang G."/>
            <person name="Scheremetjew M."/>
            <person name="Finn R."/>
            <person name="Kale V."/>
            <person name="Holt S."/>
            <person name="Cochrane G."/>
            <person name="Meng A."/>
            <person name="Brown T."/>
            <person name="Cohen L."/>
        </authorList>
    </citation>
    <scope>NUCLEOTIDE SEQUENCE</scope>
    <source>
        <strain evidence="2">MM31A-1</strain>
    </source>
</reference>
<dbReference type="EMBL" id="HBIO01002859">
    <property type="protein sequence ID" value="CAE0457145.1"/>
    <property type="molecule type" value="Transcribed_RNA"/>
</dbReference>
<proteinExistence type="inferred from homology"/>
<comment type="similarity">
    <text evidence="1">Belongs to the asaB hydroxylase/desaturase family.</text>
</comment>